<dbReference type="GO" id="GO:0031515">
    <property type="term" value="C:tRNA (m1A) methyltransferase complex"/>
    <property type="evidence" value="ECO:0007669"/>
    <property type="project" value="InterPro"/>
</dbReference>
<name>A0A8J7YN43_9ARCH</name>
<dbReference type="EMBL" id="JAHEAC010000056">
    <property type="protein sequence ID" value="MBX8644355.1"/>
    <property type="molecule type" value="Genomic_DNA"/>
</dbReference>
<feature type="binding site" evidence="5">
    <location>
        <begin position="98"/>
        <end position="101"/>
    </location>
    <ligand>
        <name>S-adenosyl-L-methionine</name>
        <dbReference type="ChEBI" id="CHEBI:59789"/>
    </ligand>
</feature>
<proteinExistence type="predicted"/>
<protein>
    <submittedName>
        <fullName evidence="7">Methyltransferase domain-containing protein</fullName>
    </submittedName>
</protein>
<evidence type="ECO:0000256" key="2">
    <source>
        <dbReference type="ARBA" id="ARBA00022679"/>
    </source>
</evidence>
<dbReference type="PANTHER" id="PTHR12133:SF1">
    <property type="entry name" value="TRNA (ADENINE(58)-N(1))-METHYLTRANSFERASE, MITOCHONDRIAL"/>
    <property type="match status" value="1"/>
</dbReference>
<reference evidence="7" key="1">
    <citation type="submission" date="2021-04" db="EMBL/GenBank/DDBJ databases">
        <title>Genomic insights into ecological role and evolution of a novel Thermoplasmata order Candidatus Sysuiplasmatales.</title>
        <authorList>
            <person name="Yuan Y."/>
        </authorList>
    </citation>
    <scope>NUCLEOTIDE SEQUENCE</scope>
    <source>
        <strain evidence="8">TUT19-bin139</strain>
        <strain evidence="7">YP2-bin.285</strain>
    </source>
</reference>
<dbReference type="Pfam" id="PF08704">
    <property type="entry name" value="GCD14"/>
    <property type="match status" value="1"/>
</dbReference>
<evidence type="ECO:0000313" key="9">
    <source>
        <dbReference type="Proteomes" id="UP000716004"/>
    </source>
</evidence>
<evidence type="ECO:0000313" key="8">
    <source>
        <dbReference type="EMBL" id="MBX8644355.1"/>
    </source>
</evidence>
<dbReference type="InterPro" id="IPR029063">
    <property type="entry name" value="SAM-dependent_MTases_sf"/>
</dbReference>
<feature type="binding site" evidence="5">
    <location>
        <position position="119"/>
    </location>
    <ligand>
        <name>S-adenosyl-L-methionine</name>
        <dbReference type="ChEBI" id="CHEBI:59789"/>
    </ligand>
</feature>
<feature type="binding site" evidence="5">
    <location>
        <position position="163"/>
    </location>
    <ligand>
        <name>S-adenosyl-L-methionine</name>
        <dbReference type="ChEBI" id="CHEBI:59789"/>
    </ligand>
</feature>
<dbReference type="GO" id="GO:0030488">
    <property type="term" value="P:tRNA methylation"/>
    <property type="evidence" value="ECO:0007669"/>
    <property type="project" value="InterPro"/>
</dbReference>
<keyword evidence="1 7" id="KW-0489">Methyltransferase</keyword>
<gene>
    <name evidence="7" type="ORF">J9259_04320</name>
    <name evidence="8" type="ORF">KIY12_06520</name>
</gene>
<dbReference type="PANTHER" id="PTHR12133">
    <property type="entry name" value="TRNA (ADENINE(58)-N(1))-METHYLTRANSFERASE"/>
    <property type="match status" value="1"/>
</dbReference>
<evidence type="ECO:0000256" key="4">
    <source>
        <dbReference type="ARBA" id="ARBA00022694"/>
    </source>
</evidence>
<accession>A0A8J7YN43</accession>
<dbReference type="InterPro" id="IPR049470">
    <property type="entry name" value="TRM61_C"/>
</dbReference>
<dbReference type="CDD" id="cd02440">
    <property type="entry name" value="AdoMet_MTases"/>
    <property type="match status" value="1"/>
</dbReference>
<dbReference type="Gene3D" id="3.40.50.150">
    <property type="entry name" value="Vaccinia Virus protein VP39"/>
    <property type="match status" value="1"/>
</dbReference>
<dbReference type="PROSITE" id="PS51620">
    <property type="entry name" value="SAM_TRM61"/>
    <property type="match status" value="1"/>
</dbReference>
<organism evidence="7 9">
    <name type="scientific">Candidatus Sysuiplasma superficiale</name>
    <dbReference type="NCBI Taxonomy" id="2823368"/>
    <lineage>
        <taxon>Archaea</taxon>
        <taxon>Methanobacteriati</taxon>
        <taxon>Thermoplasmatota</taxon>
        <taxon>Thermoplasmata</taxon>
        <taxon>Candidatus Sysuiplasmatales</taxon>
        <taxon>Candidatus Sysuiplasmataceae</taxon>
        <taxon>Candidatus Sysuiplasma</taxon>
    </lineage>
</organism>
<evidence type="ECO:0000256" key="1">
    <source>
        <dbReference type="ARBA" id="ARBA00022603"/>
    </source>
</evidence>
<feature type="domain" description="tRNA (adenine(58)-N(1))-methyltransferase catalytic subunit TRM61 C-terminal" evidence="6">
    <location>
        <begin position="52"/>
        <end position="224"/>
    </location>
</feature>
<dbReference type="Proteomes" id="UP000716004">
    <property type="component" value="Unassembled WGS sequence"/>
</dbReference>
<dbReference type="EMBL" id="JAGVSJ010000008">
    <property type="protein sequence ID" value="MBX8631730.1"/>
    <property type="molecule type" value="Genomic_DNA"/>
</dbReference>
<dbReference type="SUPFAM" id="SSF53335">
    <property type="entry name" value="S-adenosyl-L-methionine-dependent methyltransferases"/>
    <property type="match status" value="1"/>
</dbReference>
<feature type="binding site" evidence="5">
    <location>
        <position position="124"/>
    </location>
    <ligand>
        <name>S-adenosyl-L-methionine</name>
        <dbReference type="ChEBI" id="CHEBI:59789"/>
    </ligand>
</feature>
<evidence type="ECO:0000313" key="7">
    <source>
        <dbReference type="EMBL" id="MBX8631730.1"/>
    </source>
</evidence>
<dbReference type="Proteomes" id="UP000750197">
    <property type="component" value="Unassembled WGS sequence"/>
</dbReference>
<dbReference type="GO" id="GO:0160107">
    <property type="term" value="F:tRNA (adenine(58)-N1)-methyltransferase activity"/>
    <property type="evidence" value="ECO:0007669"/>
    <property type="project" value="InterPro"/>
</dbReference>
<dbReference type="PIRSF" id="PIRSF017269">
    <property type="entry name" value="GCD14"/>
    <property type="match status" value="1"/>
</dbReference>
<evidence type="ECO:0000256" key="5">
    <source>
        <dbReference type="PIRSR" id="PIRSR017269-1"/>
    </source>
</evidence>
<evidence type="ECO:0000259" key="6">
    <source>
        <dbReference type="Pfam" id="PF08704"/>
    </source>
</evidence>
<comment type="caution">
    <text evidence="7">The sequence shown here is derived from an EMBL/GenBank/DDBJ whole genome shotgun (WGS) entry which is preliminary data.</text>
</comment>
<sequence>MHVMLMDEEGKKYYIHGKGMVKIRGLGVVDADRIRTTPYGESIRIAGKRFIVVRPTAEEIISSITRGPQVITSKDAAIIVHYLGIGNGSAVIEGGAGSGCLSLFLLQSVFPDGAVISVDNRSDHLRIAAENVSNSDFSACWHPVKGDIRHIQLSHPADAMVLDIPDPWDALDTASSCLKAGAILAVYLPTINQTEKTVVISQGTSLRHETSFELLMRKLEVKDGGTRHSYETLGHTGYISIFRKMS</sequence>
<evidence type="ECO:0000256" key="3">
    <source>
        <dbReference type="ARBA" id="ARBA00022691"/>
    </source>
</evidence>
<feature type="binding site" evidence="5">
    <location>
        <position position="136"/>
    </location>
    <ligand>
        <name>S-adenosyl-L-methionine</name>
        <dbReference type="ChEBI" id="CHEBI:59789"/>
    </ligand>
</feature>
<dbReference type="AlphaFoldDB" id="A0A8J7YN43"/>
<dbReference type="InterPro" id="IPR014816">
    <property type="entry name" value="tRNA_MeTrfase_Gcd14"/>
</dbReference>
<keyword evidence="2" id="KW-0808">Transferase</keyword>
<keyword evidence="3 5" id="KW-0949">S-adenosyl-L-methionine</keyword>
<keyword evidence="4" id="KW-0819">tRNA processing</keyword>